<accession>A0A8J3BK37</accession>
<sequence length="141" mass="15738">MKFTGRRRLALVAVPDPVPVEGPSLEELAAIEAEEPLILAELDVVDAECRIARRDVVTEWDWRRLRRAQDKVTRVAAQLRRLGACSCPPYRWTDTEVRMSDCRYGCKVWRCRCGAERLLHSAIYGCPTGRAALTAAAAAVA</sequence>
<evidence type="ECO:0000313" key="1">
    <source>
        <dbReference type="EMBL" id="GGK09482.1"/>
    </source>
</evidence>
<reference evidence="1" key="2">
    <citation type="submission" date="2020-09" db="EMBL/GenBank/DDBJ databases">
        <authorList>
            <person name="Sun Q."/>
            <person name="Ohkuma M."/>
        </authorList>
    </citation>
    <scope>NUCLEOTIDE SEQUENCE</scope>
    <source>
        <strain evidence="1">JCM 3090</strain>
    </source>
</reference>
<evidence type="ECO:0000313" key="2">
    <source>
        <dbReference type="Proteomes" id="UP000649739"/>
    </source>
</evidence>
<dbReference type="AlphaFoldDB" id="A0A8J3BK37"/>
<keyword evidence="2" id="KW-1185">Reference proteome</keyword>
<proteinExistence type="predicted"/>
<dbReference type="Pfam" id="PF19801">
    <property type="entry name" value="DUF6284"/>
    <property type="match status" value="1"/>
</dbReference>
<dbReference type="Proteomes" id="UP000649739">
    <property type="component" value="Unassembled WGS sequence"/>
</dbReference>
<gene>
    <name evidence="1" type="ORF">GCM10010123_44210</name>
</gene>
<name>A0A8J3BK37_9ACTN</name>
<dbReference type="InterPro" id="IPR046251">
    <property type="entry name" value="DUF6284"/>
</dbReference>
<organism evidence="1 2">
    <name type="scientific">Pilimelia anulata</name>
    <dbReference type="NCBI Taxonomy" id="53371"/>
    <lineage>
        <taxon>Bacteria</taxon>
        <taxon>Bacillati</taxon>
        <taxon>Actinomycetota</taxon>
        <taxon>Actinomycetes</taxon>
        <taxon>Micromonosporales</taxon>
        <taxon>Micromonosporaceae</taxon>
        <taxon>Pilimelia</taxon>
    </lineage>
</organism>
<dbReference type="EMBL" id="BMQB01000013">
    <property type="protein sequence ID" value="GGK09482.1"/>
    <property type="molecule type" value="Genomic_DNA"/>
</dbReference>
<protein>
    <submittedName>
        <fullName evidence="1">Uncharacterized protein</fullName>
    </submittedName>
</protein>
<comment type="caution">
    <text evidence="1">The sequence shown here is derived from an EMBL/GenBank/DDBJ whole genome shotgun (WGS) entry which is preliminary data.</text>
</comment>
<reference evidence="1" key="1">
    <citation type="journal article" date="2014" name="Int. J. Syst. Evol. Microbiol.">
        <title>Complete genome sequence of Corynebacterium casei LMG S-19264T (=DSM 44701T), isolated from a smear-ripened cheese.</title>
        <authorList>
            <consortium name="US DOE Joint Genome Institute (JGI-PGF)"/>
            <person name="Walter F."/>
            <person name="Albersmeier A."/>
            <person name="Kalinowski J."/>
            <person name="Ruckert C."/>
        </authorList>
    </citation>
    <scope>NUCLEOTIDE SEQUENCE</scope>
    <source>
        <strain evidence="1">JCM 3090</strain>
    </source>
</reference>